<evidence type="ECO:0000259" key="7">
    <source>
        <dbReference type="PROSITE" id="PS51462"/>
    </source>
</evidence>
<dbReference type="PROSITE" id="PS51462">
    <property type="entry name" value="NUDIX"/>
    <property type="match status" value="1"/>
</dbReference>
<feature type="domain" description="Nudix hydrolase" evidence="7">
    <location>
        <begin position="31"/>
        <end position="169"/>
    </location>
</feature>
<evidence type="ECO:0000313" key="8">
    <source>
        <dbReference type="EMBL" id="GAA5187450.1"/>
    </source>
</evidence>
<comment type="cofactor">
    <cofactor evidence="2">
        <name>Mg(2+)</name>
        <dbReference type="ChEBI" id="CHEBI:18420"/>
    </cofactor>
</comment>
<keyword evidence="6" id="KW-0464">Manganese</keyword>
<dbReference type="PANTHER" id="PTHR12992">
    <property type="entry name" value="NUDIX HYDROLASE"/>
    <property type="match status" value="1"/>
</dbReference>
<evidence type="ECO:0000256" key="4">
    <source>
        <dbReference type="ARBA" id="ARBA00022801"/>
    </source>
</evidence>
<evidence type="ECO:0000256" key="5">
    <source>
        <dbReference type="ARBA" id="ARBA00022842"/>
    </source>
</evidence>
<keyword evidence="4" id="KW-0378">Hydrolase</keyword>
<dbReference type="InterPro" id="IPR000086">
    <property type="entry name" value="NUDIX_hydrolase_dom"/>
</dbReference>
<dbReference type="EMBL" id="BAABLF010000005">
    <property type="protein sequence ID" value="GAA5187450.1"/>
    <property type="molecule type" value="Genomic_DNA"/>
</dbReference>
<protein>
    <submittedName>
        <fullName evidence="8">CoA pyrophosphatase</fullName>
    </submittedName>
</protein>
<dbReference type="PANTHER" id="PTHR12992:SF11">
    <property type="entry name" value="MITOCHONDRIAL COENZYME A DIPHOSPHATASE NUDT8"/>
    <property type="match status" value="1"/>
</dbReference>
<evidence type="ECO:0000256" key="2">
    <source>
        <dbReference type="ARBA" id="ARBA00001946"/>
    </source>
</evidence>
<comment type="caution">
    <text evidence="8">The sequence shown here is derived from an EMBL/GenBank/DDBJ whole genome shotgun (WGS) entry which is preliminary data.</text>
</comment>
<accession>A0ABP9RUI9</accession>
<dbReference type="InterPro" id="IPR045121">
    <property type="entry name" value="CoAse"/>
</dbReference>
<keyword evidence="3" id="KW-0479">Metal-binding</keyword>
<dbReference type="Gene3D" id="3.90.79.10">
    <property type="entry name" value="Nucleoside Triphosphate Pyrophosphohydrolase"/>
    <property type="match status" value="1"/>
</dbReference>
<sequence>MDRQEFVTRFLLAAPPDPMDQLAAELGNHPQLRDAAVLIGLQEIEGRLHLLLTERTAGLPTHAGQIAFPGGKMDPGDATPWDTALRESWEEIGLRDSQVERLGALPVFHTITRFRIFPQIALITQPFVPVLSEREVARMFYAPLEDFFDHRGRWQLQVRRMQTTQGVYFMPHRVWGATAAMIEQLVRQLGFGAAPPGP</sequence>
<keyword evidence="5" id="KW-0460">Magnesium</keyword>
<dbReference type="SUPFAM" id="SSF55811">
    <property type="entry name" value="Nudix"/>
    <property type="match status" value="1"/>
</dbReference>
<dbReference type="Pfam" id="PF00293">
    <property type="entry name" value="NUDIX"/>
    <property type="match status" value="1"/>
</dbReference>
<dbReference type="CDD" id="cd03426">
    <property type="entry name" value="NUDIX_CoAse_Nudt7"/>
    <property type="match status" value="1"/>
</dbReference>
<comment type="cofactor">
    <cofactor evidence="1">
        <name>Mn(2+)</name>
        <dbReference type="ChEBI" id="CHEBI:29035"/>
    </cofactor>
</comment>
<evidence type="ECO:0000313" key="9">
    <source>
        <dbReference type="Proteomes" id="UP001501600"/>
    </source>
</evidence>
<name>A0ABP9RUI9_9GAMM</name>
<evidence type="ECO:0000256" key="3">
    <source>
        <dbReference type="ARBA" id="ARBA00022723"/>
    </source>
</evidence>
<gene>
    <name evidence="8" type="ORF">GCM10025772_05100</name>
</gene>
<reference evidence="9" key="1">
    <citation type="journal article" date="2019" name="Int. J. Syst. Evol. Microbiol.">
        <title>The Global Catalogue of Microorganisms (GCM) 10K type strain sequencing project: providing services to taxonomists for standard genome sequencing and annotation.</title>
        <authorList>
            <consortium name="The Broad Institute Genomics Platform"/>
            <consortium name="The Broad Institute Genome Sequencing Center for Infectious Disease"/>
            <person name="Wu L."/>
            <person name="Ma J."/>
        </authorList>
    </citation>
    <scope>NUCLEOTIDE SEQUENCE [LARGE SCALE GENOMIC DNA]</scope>
    <source>
        <strain evidence="9">JCM 18720</strain>
    </source>
</reference>
<keyword evidence="9" id="KW-1185">Reference proteome</keyword>
<proteinExistence type="predicted"/>
<organism evidence="8 9">
    <name type="scientific">Ferrimonas gelatinilytica</name>
    <dbReference type="NCBI Taxonomy" id="1255257"/>
    <lineage>
        <taxon>Bacteria</taxon>
        <taxon>Pseudomonadati</taxon>
        <taxon>Pseudomonadota</taxon>
        <taxon>Gammaproteobacteria</taxon>
        <taxon>Alteromonadales</taxon>
        <taxon>Ferrimonadaceae</taxon>
        <taxon>Ferrimonas</taxon>
    </lineage>
</organism>
<evidence type="ECO:0000256" key="1">
    <source>
        <dbReference type="ARBA" id="ARBA00001936"/>
    </source>
</evidence>
<dbReference type="Proteomes" id="UP001501600">
    <property type="component" value="Unassembled WGS sequence"/>
</dbReference>
<dbReference type="RefSeq" id="WP_345315477.1">
    <property type="nucleotide sequence ID" value="NZ_BAABLF010000005.1"/>
</dbReference>
<dbReference type="InterPro" id="IPR015797">
    <property type="entry name" value="NUDIX_hydrolase-like_dom_sf"/>
</dbReference>
<evidence type="ECO:0000256" key="6">
    <source>
        <dbReference type="ARBA" id="ARBA00023211"/>
    </source>
</evidence>